<dbReference type="AlphaFoldDB" id="A0A844G5Z9"/>
<keyword evidence="3" id="KW-0418">Kinase</keyword>
<evidence type="ECO:0000256" key="4">
    <source>
        <dbReference type="SAM" id="MobiDB-lite"/>
    </source>
</evidence>
<gene>
    <name evidence="6" type="ORF">FYJ85_11990</name>
</gene>
<dbReference type="GO" id="GO:0005975">
    <property type="term" value="P:carbohydrate metabolic process"/>
    <property type="evidence" value="ECO:0007669"/>
    <property type="project" value="InterPro"/>
</dbReference>
<dbReference type="EMBL" id="VUNS01000012">
    <property type="protein sequence ID" value="MST97759.1"/>
    <property type="molecule type" value="Genomic_DNA"/>
</dbReference>
<dbReference type="InterPro" id="IPR000577">
    <property type="entry name" value="Carb_kinase_FGGY"/>
</dbReference>
<dbReference type="PIRSF" id="PIRSF000538">
    <property type="entry name" value="GlpK"/>
    <property type="match status" value="1"/>
</dbReference>
<sequence length="470" mass="49432">MCRRRLLKPSPASSGNSPEPACKSKGTDRMILGIDLGTTKTAAVLYDPATPAESRAESAVHHAALPAAPGRAEQDMETLVESVRKLLNRFSVAKLAGVEAVGLTGQMHSILLRNETECSPVITWQDRRASEAGELKLLQTASGLPLADGFGGTTLGFLRRSGELARWRHAATPAGFLAMRLTGKSRAGIDPSFAASWGIYDRTSSGWNRAALAALGIPEQLLPAPCPFGTLVGRTAGFAPLPDGIPVFTPLGDNQASIAGSSEDPEREVFVTIGTGAQLSIVLTAAEAAAAPAAPGVELRPYPGNRLLAVTAPLCGGRAWSWLGKSVNGFLSALGLPLFPENELLDRLDVLASEAAPESGIRVAPSFLGERSTPERRGSIGGITLDNFTLPNLAAALADGIVRQLAEPMPPELLRSRRRIAGSGNALRLCASLRARLEEQLELPLEIRETKEEAAAGAAKYAHSCLKSKP</sequence>
<reference evidence="6 7" key="1">
    <citation type="submission" date="2019-08" db="EMBL/GenBank/DDBJ databases">
        <title>In-depth cultivation of the pig gut microbiome towards novel bacterial diversity and tailored functional studies.</title>
        <authorList>
            <person name="Wylensek D."/>
            <person name="Hitch T.C.A."/>
            <person name="Clavel T."/>
        </authorList>
    </citation>
    <scope>NUCLEOTIDE SEQUENCE [LARGE SCALE GENOMIC DNA]</scope>
    <source>
        <strain evidence="6 7">BBE-744-WT-12</strain>
    </source>
</reference>
<keyword evidence="7" id="KW-1185">Reference proteome</keyword>
<dbReference type="CDD" id="cd07777">
    <property type="entry name" value="ASKHA_NBD_FGGY_SHK"/>
    <property type="match status" value="1"/>
</dbReference>
<dbReference type="InterPro" id="IPR018484">
    <property type="entry name" value="FGGY_N"/>
</dbReference>
<dbReference type="PANTHER" id="PTHR43095:SF5">
    <property type="entry name" value="XYLULOSE KINASE"/>
    <property type="match status" value="1"/>
</dbReference>
<keyword evidence="2" id="KW-0808">Transferase</keyword>
<proteinExistence type="inferred from homology"/>
<evidence type="ECO:0000256" key="2">
    <source>
        <dbReference type="ARBA" id="ARBA00022679"/>
    </source>
</evidence>
<evidence type="ECO:0000259" key="5">
    <source>
        <dbReference type="Pfam" id="PF00370"/>
    </source>
</evidence>
<dbReference type="Gene3D" id="3.30.420.40">
    <property type="match status" value="2"/>
</dbReference>
<evidence type="ECO:0000256" key="1">
    <source>
        <dbReference type="ARBA" id="ARBA00009156"/>
    </source>
</evidence>
<evidence type="ECO:0000256" key="3">
    <source>
        <dbReference type="ARBA" id="ARBA00022777"/>
    </source>
</evidence>
<feature type="domain" description="Carbohydrate kinase FGGY N-terminal" evidence="5">
    <location>
        <begin position="30"/>
        <end position="259"/>
    </location>
</feature>
<dbReference type="Pfam" id="PF00370">
    <property type="entry name" value="FGGY_N"/>
    <property type="match status" value="1"/>
</dbReference>
<evidence type="ECO:0000313" key="6">
    <source>
        <dbReference type="EMBL" id="MST97759.1"/>
    </source>
</evidence>
<comment type="similarity">
    <text evidence="1">Belongs to the FGGY kinase family.</text>
</comment>
<dbReference type="PANTHER" id="PTHR43095">
    <property type="entry name" value="SUGAR KINASE"/>
    <property type="match status" value="1"/>
</dbReference>
<comment type="caution">
    <text evidence="6">The sequence shown here is derived from an EMBL/GenBank/DDBJ whole genome shotgun (WGS) entry which is preliminary data.</text>
</comment>
<accession>A0A844G5Z9</accession>
<protein>
    <recommendedName>
        <fullName evidence="5">Carbohydrate kinase FGGY N-terminal domain-containing protein</fullName>
    </recommendedName>
</protein>
<feature type="region of interest" description="Disordered" evidence="4">
    <location>
        <begin position="1"/>
        <end position="26"/>
    </location>
</feature>
<name>A0A844G5Z9_9BACT</name>
<dbReference type="InterPro" id="IPR043129">
    <property type="entry name" value="ATPase_NBD"/>
</dbReference>
<dbReference type="SUPFAM" id="SSF53067">
    <property type="entry name" value="Actin-like ATPase domain"/>
    <property type="match status" value="2"/>
</dbReference>
<organism evidence="6 7">
    <name type="scientific">Victivallis lenta</name>
    <dbReference type="NCBI Taxonomy" id="2606640"/>
    <lineage>
        <taxon>Bacteria</taxon>
        <taxon>Pseudomonadati</taxon>
        <taxon>Lentisphaerota</taxon>
        <taxon>Lentisphaeria</taxon>
        <taxon>Victivallales</taxon>
        <taxon>Victivallaceae</taxon>
        <taxon>Victivallis</taxon>
    </lineage>
</organism>
<dbReference type="InterPro" id="IPR050406">
    <property type="entry name" value="FGGY_Carb_Kinase"/>
</dbReference>
<dbReference type="Proteomes" id="UP000435649">
    <property type="component" value="Unassembled WGS sequence"/>
</dbReference>
<evidence type="ECO:0000313" key="7">
    <source>
        <dbReference type="Proteomes" id="UP000435649"/>
    </source>
</evidence>
<dbReference type="GO" id="GO:0016301">
    <property type="term" value="F:kinase activity"/>
    <property type="evidence" value="ECO:0007669"/>
    <property type="project" value="UniProtKB-KW"/>
</dbReference>